<dbReference type="PROSITE" id="PS51379">
    <property type="entry name" value="4FE4S_FER_2"/>
    <property type="match status" value="2"/>
</dbReference>
<dbReference type="PANTHER" id="PTHR43255:SF2">
    <property type="entry name" value="HETERODISULFIDE REDUCTASE RELATED PROTEIN"/>
    <property type="match status" value="1"/>
</dbReference>
<feature type="transmembrane region" description="Helical" evidence="10">
    <location>
        <begin position="128"/>
        <end position="147"/>
    </location>
</feature>
<dbReference type="AlphaFoldDB" id="A0A7W0HKY6"/>
<evidence type="ECO:0000256" key="7">
    <source>
        <dbReference type="ARBA" id="ARBA00023004"/>
    </source>
</evidence>
<keyword evidence="6" id="KW-0560">Oxidoreductase</keyword>
<evidence type="ECO:0000256" key="9">
    <source>
        <dbReference type="ARBA" id="ARBA00023136"/>
    </source>
</evidence>
<evidence type="ECO:0000256" key="6">
    <source>
        <dbReference type="ARBA" id="ARBA00023002"/>
    </source>
</evidence>
<gene>
    <name evidence="12" type="ORF">HNR65_001898</name>
</gene>
<organism evidence="12 13">
    <name type="scientific">Desulfosalsimonas propionicica</name>
    <dbReference type="NCBI Taxonomy" id="332175"/>
    <lineage>
        <taxon>Bacteria</taxon>
        <taxon>Pseudomonadati</taxon>
        <taxon>Thermodesulfobacteriota</taxon>
        <taxon>Desulfobacteria</taxon>
        <taxon>Desulfobacterales</taxon>
        <taxon>Desulfosalsimonadaceae</taxon>
        <taxon>Desulfosalsimonas</taxon>
    </lineage>
</organism>
<proteinExistence type="predicted"/>
<protein>
    <submittedName>
        <fullName evidence="12">Heterodisulfide reductase subunit C</fullName>
    </submittedName>
</protein>
<name>A0A7W0HKY6_9BACT</name>
<evidence type="ECO:0000256" key="8">
    <source>
        <dbReference type="ARBA" id="ARBA00023014"/>
    </source>
</evidence>
<dbReference type="Gene3D" id="1.10.1060.10">
    <property type="entry name" value="Alpha-helical ferredoxin"/>
    <property type="match status" value="2"/>
</dbReference>
<dbReference type="GO" id="GO:0046872">
    <property type="term" value="F:metal ion binding"/>
    <property type="evidence" value="ECO:0007669"/>
    <property type="project" value="UniProtKB-KW"/>
</dbReference>
<comment type="caution">
    <text evidence="12">The sequence shown here is derived from an EMBL/GenBank/DDBJ whole genome shotgun (WGS) entry which is preliminary data.</text>
</comment>
<keyword evidence="4" id="KW-0479">Metal-binding</keyword>
<keyword evidence="8" id="KW-0411">Iron-sulfur</keyword>
<dbReference type="InterPro" id="IPR009051">
    <property type="entry name" value="Helical_ferredxn"/>
</dbReference>
<dbReference type="InterPro" id="IPR017896">
    <property type="entry name" value="4Fe4S_Fe-S-bd"/>
</dbReference>
<keyword evidence="9 10" id="KW-0472">Membrane</keyword>
<dbReference type="PANTHER" id="PTHR43255">
    <property type="entry name" value="IRON-SULFUR-BINDING OXIDOREDUCTASE FADF-RELATED-RELATED"/>
    <property type="match status" value="1"/>
</dbReference>
<dbReference type="Proteomes" id="UP000525298">
    <property type="component" value="Unassembled WGS sequence"/>
</dbReference>
<dbReference type="InterPro" id="IPR017900">
    <property type="entry name" value="4Fe4S_Fe_S_CS"/>
</dbReference>
<dbReference type="Pfam" id="PF02665">
    <property type="entry name" value="Nitrate_red_gam"/>
    <property type="match status" value="1"/>
</dbReference>
<evidence type="ECO:0000313" key="12">
    <source>
        <dbReference type="EMBL" id="MBA2881571.1"/>
    </source>
</evidence>
<evidence type="ECO:0000256" key="3">
    <source>
        <dbReference type="ARBA" id="ARBA00022692"/>
    </source>
</evidence>
<feature type="transmembrane region" description="Helical" evidence="10">
    <location>
        <begin position="46"/>
        <end position="72"/>
    </location>
</feature>
<evidence type="ECO:0000256" key="2">
    <source>
        <dbReference type="ARBA" id="ARBA00022475"/>
    </source>
</evidence>
<feature type="transmembrane region" description="Helical" evidence="10">
    <location>
        <begin position="84"/>
        <end position="108"/>
    </location>
</feature>
<keyword evidence="5 10" id="KW-1133">Transmembrane helix</keyword>
<feature type="transmembrane region" description="Helical" evidence="10">
    <location>
        <begin position="7"/>
        <end position="26"/>
    </location>
</feature>
<feature type="domain" description="4Fe-4S ferredoxin-type" evidence="11">
    <location>
        <begin position="485"/>
        <end position="515"/>
    </location>
</feature>
<dbReference type="SUPFAM" id="SSF46548">
    <property type="entry name" value="alpha-helical ferredoxin"/>
    <property type="match status" value="2"/>
</dbReference>
<reference evidence="12 13" key="1">
    <citation type="submission" date="2020-07" db="EMBL/GenBank/DDBJ databases">
        <title>Genomic Encyclopedia of Type Strains, Phase IV (KMG-IV): sequencing the most valuable type-strain genomes for metagenomic binning, comparative biology and taxonomic classification.</title>
        <authorList>
            <person name="Goeker M."/>
        </authorList>
    </citation>
    <scope>NUCLEOTIDE SEQUENCE [LARGE SCALE GENOMIC DNA]</scope>
    <source>
        <strain evidence="12 13">DSM 17721</strain>
    </source>
</reference>
<feature type="domain" description="4Fe-4S ferredoxin-type" evidence="11">
    <location>
        <begin position="380"/>
        <end position="409"/>
    </location>
</feature>
<evidence type="ECO:0000259" key="11">
    <source>
        <dbReference type="PROSITE" id="PS51379"/>
    </source>
</evidence>
<evidence type="ECO:0000313" key="13">
    <source>
        <dbReference type="Proteomes" id="UP000525298"/>
    </source>
</evidence>
<keyword evidence="7" id="KW-0408">Iron</keyword>
<feature type="transmembrane region" description="Helical" evidence="10">
    <location>
        <begin position="270"/>
        <end position="291"/>
    </location>
</feature>
<dbReference type="InterPro" id="IPR036197">
    <property type="entry name" value="NarG-like_sf"/>
</dbReference>
<keyword evidence="2" id="KW-1003">Cell membrane</keyword>
<comment type="subcellular location">
    <subcellularLocation>
        <location evidence="1">Cell membrane</location>
        <topology evidence="1">Multi-pass membrane protein</topology>
    </subcellularLocation>
</comment>
<dbReference type="GO" id="GO:0016491">
    <property type="term" value="F:oxidoreductase activity"/>
    <property type="evidence" value="ECO:0007669"/>
    <property type="project" value="UniProtKB-KW"/>
</dbReference>
<evidence type="ECO:0000256" key="10">
    <source>
        <dbReference type="SAM" id="Phobius"/>
    </source>
</evidence>
<dbReference type="Pfam" id="PF13183">
    <property type="entry name" value="Fer4_8"/>
    <property type="match status" value="2"/>
</dbReference>
<keyword evidence="3 10" id="KW-0812">Transmembrane</keyword>
<keyword evidence="13" id="KW-1185">Reference proteome</keyword>
<dbReference type="GO" id="GO:0051536">
    <property type="term" value="F:iron-sulfur cluster binding"/>
    <property type="evidence" value="ECO:0007669"/>
    <property type="project" value="UniProtKB-KW"/>
</dbReference>
<dbReference type="InterPro" id="IPR023234">
    <property type="entry name" value="NarG-like_domain"/>
</dbReference>
<evidence type="ECO:0000256" key="5">
    <source>
        <dbReference type="ARBA" id="ARBA00022989"/>
    </source>
</evidence>
<dbReference type="GO" id="GO:0005886">
    <property type="term" value="C:plasma membrane"/>
    <property type="evidence" value="ECO:0007669"/>
    <property type="project" value="UniProtKB-SubCell"/>
</dbReference>
<dbReference type="PROSITE" id="PS00198">
    <property type="entry name" value="4FE4S_FER_1"/>
    <property type="match status" value="3"/>
</dbReference>
<dbReference type="InterPro" id="IPR051460">
    <property type="entry name" value="HdrC_iron-sulfur_subunit"/>
</dbReference>
<accession>A0A7W0HKY6</accession>
<feature type="transmembrane region" description="Helical" evidence="10">
    <location>
        <begin position="159"/>
        <end position="178"/>
    </location>
</feature>
<dbReference type="Gene3D" id="1.20.950.20">
    <property type="entry name" value="Transmembrane di-heme cytochromes, Chain C"/>
    <property type="match status" value="2"/>
</dbReference>
<evidence type="ECO:0000256" key="1">
    <source>
        <dbReference type="ARBA" id="ARBA00004651"/>
    </source>
</evidence>
<dbReference type="EMBL" id="JACDUS010000004">
    <property type="protein sequence ID" value="MBA2881571.1"/>
    <property type="molecule type" value="Genomic_DNA"/>
</dbReference>
<sequence>MVFTVSLYASLIIFFLGLIYRGGTWFQREAGFYGQKMSASERFFSALKSMLAVIFSAKIVRLLQAFVLDVLLQRKILKESVLRWAMHMLIFWGFILLLFMHALGRIVTDALFSNYEPTLNPYFFLRDLFGLMVLAGVVVAVIRRFFLKIPRLMTSSMDKYAIGILAVIILSGFLLSGVKITSKTEFSDMAEEYAGWLSQEELRALESYWVSDQGLVSSDVTRPFAADVLDQGKQAHESYCAYCHAPAKSAFASYSTGKILSPAAGAMDRAGFVGILWYIHFLSCFIGLAYLPFSKMLHIFSTPITIMANAVMDEKKSKPENVATRQIIELDACTHCCTCSLYCSAMMGYEARQNTYILPSEKIAPLKALAAGRDLNEAETRAIVEGIYLCTNCDRCTVVCPSGINLRQLWLNARERLLQQGPAEPLVLSQLSFVRGLNRKKTPADIYPLPLEKADNAVSAKYRPLLDPDRSIDLTPPAGGQQPTSGFENTFSYCFGCQNCSTVCPVVGNYEDPQEQLGLLPHQIMCSLGLGLTETAMGAKMIWDCLTCYQCQEHCPQNVNVTDILYELKYMAVAGVDEGRQNHDQAGGLR</sequence>
<evidence type="ECO:0000256" key="4">
    <source>
        <dbReference type="ARBA" id="ARBA00022723"/>
    </source>
</evidence>
<dbReference type="SUPFAM" id="SSF103501">
    <property type="entry name" value="Respiratory nitrate reductase 1 gamma chain"/>
    <property type="match status" value="2"/>
</dbReference>